<proteinExistence type="predicted"/>
<dbReference type="RefSeq" id="WP_126771042.1">
    <property type="nucleotide sequence ID" value="NZ_PIPX01000001.1"/>
</dbReference>
<evidence type="ECO:0000313" key="2">
    <source>
        <dbReference type="EMBL" id="RUO56093.1"/>
    </source>
</evidence>
<keyword evidence="3" id="KW-1185">Reference proteome</keyword>
<dbReference type="EMBL" id="PIPX01000001">
    <property type="protein sequence ID" value="RUO56093.1"/>
    <property type="molecule type" value="Genomic_DNA"/>
</dbReference>
<accession>A0A432Y592</accession>
<keyword evidence="1" id="KW-0472">Membrane</keyword>
<dbReference type="AlphaFoldDB" id="A0A432Y592"/>
<organism evidence="2 3">
    <name type="scientific">Pseudidiomarina homiensis</name>
    <dbReference type="NCBI Taxonomy" id="364198"/>
    <lineage>
        <taxon>Bacteria</taxon>
        <taxon>Pseudomonadati</taxon>
        <taxon>Pseudomonadota</taxon>
        <taxon>Gammaproteobacteria</taxon>
        <taxon>Alteromonadales</taxon>
        <taxon>Idiomarinaceae</taxon>
        <taxon>Pseudidiomarina</taxon>
    </lineage>
</organism>
<feature type="transmembrane region" description="Helical" evidence="1">
    <location>
        <begin position="20"/>
        <end position="38"/>
    </location>
</feature>
<gene>
    <name evidence="2" type="ORF">CWI70_04850</name>
</gene>
<protein>
    <submittedName>
        <fullName evidence="2">Uncharacterized protein</fullName>
    </submittedName>
</protein>
<keyword evidence="1" id="KW-1133">Transmembrane helix</keyword>
<name>A0A432Y592_9GAMM</name>
<comment type="caution">
    <text evidence="2">The sequence shown here is derived from an EMBL/GenBank/DDBJ whole genome shotgun (WGS) entry which is preliminary data.</text>
</comment>
<keyword evidence="1" id="KW-0812">Transmembrane</keyword>
<evidence type="ECO:0000256" key="1">
    <source>
        <dbReference type="SAM" id="Phobius"/>
    </source>
</evidence>
<dbReference type="Proteomes" id="UP000287649">
    <property type="component" value="Unassembled WGS sequence"/>
</dbReference>
<evidence type="ECO:0000313" key="3">
    <source>
        <dbReference type="Proteomes" id="UP000287649"/>
    </source>
</evidence>
<sequence>MQCGTAVRPSLMRGFLLAEWVIALAVLGSFALLVIIFVQRQEIYINTQQERRQEARINIIERNTEWLRNEHRLFIELQEGD</sequence>
<reference evidence="3" key="1">
    <citation type="journal article" date="2018" name="Front. Microbiol.">
        <title>Genome-Based Analysis Reveals the Taxonomy and Diversity of the Family Idiomarinaceae.</title>
        <authorList>
            <person name="Liu Y."/>
            <person name="Lai Q."/>
            <person name="Shao Z."/>
        </authorList>
    </citation>
    <scope>NUCLEOTIDE SEQUENCE [LARGE SCALE GENOMIC DNA]</scope>
    <source>
        <strain evidence="3">PO-M2</strain>
    </source>
</reference>